<evidence type="ECO:0000256" key="11">
    <source>
        <dbReference type="SAM" id="Coils"/>
    </source>
</evidence>
<evidence type="ECO:0000256" key="3">
    <source>
        <dbReference type="ARBA" id="ARBA00022553"/>
    </source>
</evidence>
<dbReference type="AlphaFoldDB" id="A0A0R3UQV8"/>
<keyword evidence="5 10" id="KW-0547">Nucleotide-binding</keyword>
<dbReference type="OrthoDB" id="2403182at2759"/>
<keyword evidence="6 10" id="KW-0067">ATP-binding</keyword>
<dbReference type="GO" id="GO:0007018">
    <property type="term" value="P:microtubule-based movement"/>
    <property type="evidence" value="ECO:0007669"/>
    <property type="project" value="InterPro"/>
</dbReference>
<evidence type="ECO:0000256" key="4">
    <source>
        <dbReference type="ARBA" id="ARBA00022701"/>
    </source>
</evidence>
<accession>A0A0R3UQV8</accession>
<feature type="coiled-coil region" evidence="11">
    <location>
        <begin position="743"/>
        <end position="784"/>
    </location>
</feature>
<organism evidence="14 15">
    <name type="scientific">Mesocestoides corti</name>
    <name type="common">Flatworm</name>
    <dbReference type="NCBI Taxonomy" id="53468"/>
    <lineage>
        <taxon>Eukaryota</taxon>
        <taxon>Metazoa</taxon>
        <taxon>Spiralia</taxon>
        <taxon>Lophotrochozoa</taxon>
        <taxon>Platyhelminthes</taxon>
        <taxon>Cestoda</taxon>
        <taxon>Eucestoda</taxon>
        <taxon>Cyclophyllidea</taxon>
        <taxon>Mesocestoididae</taxon>
        <taxon>Mesocestoides</taxon>
    </lineage>
</organism>
<comment type="similarity">
    <text evidence="10">Belongs to the TRAFAC class myosin-kinesin ATPase superfamily. Kinesin family.</text>
</comment>
<evidence type="ECO:0000256" key="6">
    <source>
        <dbReference type="ARBA" id="ARBA00022840"/>
    </source>
</evidence>
<dbReference type="InterPro" id="IPR019821">
    <property type="entry name" value="Kinesin_motor_CS"/>
</dbReference>
<dbReference type="GO" id="GO:0072686">
    <property type="term" value="C:mitotic spindle"/>
    <property type="evidence" value="ECO:0007669"/>
    <property type="project" value="TreeGrafter"/>
</dbReference>
<dbReference type="GO" id="GO:0090307">
    <property type="term" value="P:mitotic spindle assembly"/>
    <property type="evidence" value="ECO:0007669"/>
    <property type="project" value="TreeGrafter"/>
</dbReference>
<name>A0A0R3UQV8_MESCO</name>
<feature type="coiled-coil region" evidence="11">
    <location>
        <begin position="547"/>
        <end position="581"/>
    </location>
</feature>
<dbReference type="GO" id="GO:0008574">
    <property type="term" value="F:plus-end-directed microtubule motor activity"/>
    <property type="evidence" value="ECO:0007669"/>
    <property type="project" value="TreeGrafter"/>
</dbReference>
<dbReference type="Proteomes" id="UP000267029">
    <property type="component" value="Unassembled WGS sequence"/>
</dbReference>
<dbReference type="GO" id="GO:0008017">
    <property type="term" value="F:microtubule binding"/>
    <property type="evidence" value="ECO:0007669"/>
    <property type="project" value="InterPro"/>
</dbReference>
<evidence type="ECO:0000259" key="13">
    <source>
        <dbReference type="PROSITE" id="PS50067"/>
    </source>
</evidence>
<dbReference type="Pfam" id="PF00225">
    <property type="entry name" value="Kinesin"/>
    <property type="match status" value="1"/>
</dbReference>
<evidence type="ECO:0000256" key="1">
    <source>
        <dbReference type="ARBA" id="ARBA00004186"/>
    </source>
</evidence>
<keyword evidence="7 11" id="KW-0175">Coiled coil</keyword>
<dbReference type="InterPro" id="IPR027417">
    <property type="entry name" value="P-loop_NTPase"/>
</dbReference>
<feature type="region of interest" description="Disordered" evidence="12">
    <location>
        <begin position="829"/>
        <end position="849"/>
    </location>
</feature>
<evidence type="ECO:0000313" key="14">
    <source>
        <dbReference type="EMBL" id="VDD84261.1"/>
    </source>
</evidence>
<feature type="region of interest" description="Disordered" evidence="12">
    <location>
        <begin position="906"/>
        <end position="942"/>
    </location>
</feature>
<dbReference type="InterPro" id="IPR047149">
    <property type="entry name" value="KIF11-like"/>
</dbReference>
<protein>
    <recommendedName>
        <fullName evidence="13">Kinesin motor domain-containing protein</fullName>
    </recommendedName>
</protein>
<evidence type="ECO:0000256" key="9">
    <source>
        <dbReference type="ARBA" id="ARBA00023212"/>
    </source>
</evidence>
<dbReference type="Gene3D" id="3.40.850.10">
    <property type="entry name" value="Kinesin motor domain"/>
    <property type="match status" value="1"/>
</dbReference>
<dbReference type="InterPro" id="IPR001752">
    <property type="entry name" value="Kinesin_motor_dom"/>
</dbReference>
<evidence type="ECO:0000256" key="7">
    <source>
        <dbReference type="ARBA" id="ARBA00023054"/>
    </source>
</evidence>
<dbReference type="GO" id="GO:0005634">
    <property type="term" value="C:nucleus"/>
    <property type="evidence" value="ECO:0007669"/>
    <property type="project" value="TreeGrafter"/>
</dbReference>
<keyword evidence="8 10" id="KW-0505">Motor protein</keyword>
<dbReference type="PANTHER" id="PTHR47970">
    <property type="entry name" value="KINESIN-LIKE PROTEIN KIF11"/>
    <property type="match status" value="1"/>
</dbReference>
<dbReference type="SMART" id="SM00129">
    <property type="entry name" value="KISc"/>
    <property type="match status" value="1"/>
</dbReference>
<dbReference type="PROSITE" id="PS00411">
    <property type="entry name" value="KINESIN_MOTOR_1"/>
    <property type="match status" value="1"/>
</dbReference>
<feature type="binding site" evidence="10">
    <location>
        <begin position="139"/>
        <end position="146"/>
    </location>
    <ligand>
        <name>ATP</name>
        <dbReference type="ChEBI" id="CHEBI:30616"/>
    </ligand>
</feature>
<dbReference type="GO" id="GO:0051231">
    <property type="term" value="P:spindle elongation"/>
    <property type="evidence" value="ECO:0007669"/>
    <property type="project" value="TreeGrafter"/>
</dbReference>
<dbReference type="PANTHER" id="PTHR47970:SF29">
    <property type="entry name" value="KINESIN FAMILY MEMBER 20B"/>
    <property type="match status" value="1"/>
</dbReference>
<dbReference type="SUPFAM" id="SSF52540">
    <property type="entry name" value="P-loop containing nucleoside triphosphate hydrolases"/>
    <property type="match status" value="1"/>
</dbReference>
<dbReference type="STRING" id="53468.A0A0R3UQV8"/>
<reference evidence="14 15" key="1">
    <citation type="submission" date="2018-10" db="EMBL/GenBank/DDBJ databases">
        <authorList>
            <consortium name="Pathogen Informatics"/>
        </authorList>
    </citation>
    <scope>NUCLEOTIDE SEQUENCE [LARGE SCALE GENOMIC DNA]</scope>
</reference>
<feature type="domain" description="Kinesin motor" evidence="13">
    <location>
        <begin position="47"/>
        <end position="399"/>
    </location>
</feature>
<evidence type="ECO:0000256" key="12">
    <source>
        <dbReference type="SAM" id="MobiDB-lite"/>
    </source>
</evidence>
<dbReference type="PROSITE" id="PS50067">
    <property type="entry name" value="KINESIN_MOTOR_2"/>
    <property type="match status" value="1"/>
</dbReference>
<dbReference type="EMBL" id="UXSR01006114">
    <property type="protein sequence ID" value="VDD84261.1"/>
    <property type="molecule type" value="Genomic_DNA"/>
</dbReference>
<dbReference type="GO" id="GO:0005876">
    <property type="term" value="C:spindle microtubule"/>
    <property type="evidence" value="ECO:0007669"/>
    <property type="project" value="TreeGrafter"/>
</dbReference>
<comment type="subcellular location">
    <subcellularLocation>
        <location evidence="1">Cytoplasm</location>
        <location evidence="1">Cytoskeleton</location>
        <location evidence="1">Spindle</location>
    </subcellularLocation>
</comment>
<feature type="compositionally biased region" description="Basic residues" evidence="12">
    <location>
        <begin position="836"/>
        <end position="849"/>
    </location>
</feature>
<dbReference type="InterPro" id="IPR036961">
    <property type="entry name" value="Kinesin_motor_dom_sf"/>
</dbReference>
<dbReference type="GO" id="GO:0005524">
    <property type="term" value="F:ATP binding"/>
    <property type="evidence" value="ECO:0007669"/>
    <property type="project" value="UniProtKB-UniRule"/>
</dbReference>
<proteinExistence type="inferred from homology"/>
<keyword evidence="2" id="KW-0963">Cytoplasm</keyword>
<evidence type="ECO:0000313" key="15">
    <source>
        <dbReference type="Proteomes" id="UP000267029"/>
    </source>
</evidence>
<evidence type="ECO:0000256" key="2">
    <source>
        <dbReference type="ARBA" id="ARBA00022490"/>
    </source>
</evidence>
<dbReference type="PRINTS" id="PR00380">
    <property type="entry name" value="KINESINHEAVY"/>
</dbReference>
<keyword evidence="3" id="KW-0597">Phosphoprotein</keyword>
<keyword evidence="4" id="KW-0493">Microtubule</keyword>
<evidence type="ECO:0000256" key="5">
    <source>
        <dbReference type="ARBA" id="ARBA00022741"/>
    </source>
</evidence>
<keyword evidence="9" id="KW-0206">Cytoskeleton</keyword>
<gene>
    <name evidence="14" type="ORF">MCOS_LOCUS10264</name>
</gene>
<keyword evidence="15" id="KW-1185">Reference proteome</keyword>
<evidence type="ECO:0000256" key="10">
    <source>
        <dbReference type="PROSITE-ProRule" id="PRU00283"/>
    </source>
</evidence>
<evidence type="ECO:0000256" key="8">
    <source>
        <dbReference type="ARBA" id="ARBA00023175"/>
    </source>
</evidence>
<sequence length="1015" mass="110597">MAEALSFLCPRNPSFGLHPSFNFEAINRNLLEEFDEGECTIAPKNEQMPVFLRVRPLNPGESSTKVVFTRGPNAVIIRPSRDEKNTRSAMFKFGQSSHEFSFSRVFDETTSQSTIFKEVVSDRVSELLQGINGLVFAYGTTSSGKTYTLQGSVDVVNVNACSRLIPRGGDELCGLTDEQGEVVSREKALLLRLAKTVESSSRTCAQNWESQRPSDSEESLEDLRVSVTCKESFAYSFWISFVEIYNEIAYDLLDPDVAQVAVRANSTGGNQLRGVGPCGIRRTPLELRTDRKGNVFVKGLRWFAVSTPEEARQLLMVGRCCQQVGATKLNQISSRSHCLFSIKAMRAANKDSPRFVRVSSLTFCDLAGSERCEKAATLNQAHRLREANNINASLLALGKKEAYFDGEVMSGADLVEIIKELMDTVSRIPEEVEKAKKEVHAQVSSAMGEELLRMEEQYESLLQAQEKEFEAKLLGRKRRGKSVLSRKSVCVSETSILVDDLEDVVEGTQVVAPVAPLEKLARVVGNEGLNDDDEVELEEEEDVCASCAEYEKEVERLKCELEDARGDLADQQDAISTITQERDGFQVEIRRLQYLLQLTKQSEILAPVTGAGPKPSTTLFPPLVSCESSNEKEASNSSGSIGVDPAAAIKKPPRKFFPPIVSPVAISEDDDIIPPTPATVVKVKRRSLVEMVSRVETRRTSDEALSCLRGENEQCVCGSDAGVDSECKVSPGLQSFLAHEAEAAIASSDVATLEARCNKLEAELAEMKSSYEKATSELDLLKKSVAQVDVSCETDFQWMPSAVEGNVGSTGVSEASNAETAASMAVEVKESVGEKRGKRGAGAKGVKRRNLRLRSTATVKVPISEAPDSDSENVLSEHLAIEMTQIQAASACGVDEPKISADVLSTTAAAPPKRRGGRAKTAEPPSNRRVTRSMSSDGGDQAALPKLSAGVAMRKLAPLIETSQFLQAENSLILAEEVSRGIANLQSDVDSCKQKSLLIDVPPRRGQRTRRGKAP</sequence>